<comment type="subcellular location">
    <subcellularLocation>
        <location evidence="1">Cell membrane</location>
        <topology evidence="1">Multi-pass membrane protein</topology>
    </subcellularLocation>
</comment>
<keyword evidence="9" id="KW-1185">Reference proteome</keyword>
<evidence type="ECO:0000313" key="9">
    <source>
        <dbReference type="Proteomes" id="UP000190080"/>
    </source>
</evidence>
<dbReference type="Proteomes" id="UP000190080">
    <property type="component" value="Unassembled WGS sequence"/>
</dbReference>
<dbReference type="EMBL" id="MZGV01000007">
    <property type="protein sequence ID" value="OPJ63792.1"/>
    <property type="molecule type" value="Genomic_DNA"/>
</dbReference>
<evidence type="ECO:0000256" key="1">
    <source>
        <dbReference type="ARBA" id="ARBA00004651"/>
    </source>
</evidence>
<dbReference type="InterPro" id="IPR004477">
    <property type="entry name" value="ComEC_N"/>
</dbReference>
<dbReference type="InterPro" id="IPR052159">
    <property type="entry name" value="Competence_DNA_uptake"/>
</dbReference>
<dbReference type="OrthoDB" id="9761531at2"/>
<evidence type="ECO:0000256" key="2">
    <source>
        <dbReference type="ARBA" id="ARBA00022475"/>
    </source>
</evidence>
<dbReference type="PANTHER" id="PTHR30619">
    <property type="entry name" value="DNA INTERNALIZATION/COMPETENCE PROTEIN COMEC/REC2"/>
    <property type="match status" value="1"/>
</dbReference>
<evidence type="ECO:0000313" key="8">
    <source>
        <dbReference type="EMBL" id="OPJ63792.1"/>
    </source>
</evidence>
<feature type="transmembrane region" description="Helical" evidence="6">
    <location>
        <begin position="352"/>
        <end position="375"/>
    </location>
</feature>
<evidence type="ECO:0000256" key="4">
    <source>
        <dbReference type="ARBA" id="ARBA00022989"/>
    </source>
</evidence>
<organism evidence="8 9">
    <name type="scientific">Clostridium oryzae</name>
    <dbReference type="NCBI Taxonomy" id="1450648"/>
    <lineage>
        <taxon>Bacteria</taxon>
        <taxon>Bacillati</taxon>
        <taxon>Bacillota</taxon>
        <taxon>Clostridia</taxon>
        <taxon>Eubacteriales</taxon>
        <taxon>Clostridiaceae</taxon>
        <taxon>Clostridium</taxon>
    </lineage>
</organism>
<evidence type="ECO:0000256" key="5">
    <source>
        <dbReference type="ARBA" id="ARBA00023136"/>
    </source>
</evidence>
<feature type="domain" description="ComEC/Rec2-related protein" evidence="7">
    <location>
        <begin position="178"/>
        <end position="419"/>
    </location>
</feature>
<dbReference type="GO" id="GO:0005886">
    <property type="term" value="C:plasma membrane"/>
    <property type="evidence" value="ECO:0007669"/>
    <property type="project" value="UniProtKB-SubCell"/>
</dbReference>
<evidence type="ECO:0000256" key="3">
    <source>
        <dbReference type="ARBA" id="ARBA00022692"/>
    </source>
</evidence>
<dbReference type="NCBIfam" id="TIGR00360">
    <property type="entry name" value="ComEC_N-term"/>
    <property type="match status" value="1"/>
</dbReference>
<feature type="transmembrane region" description="Helical" evidence="6">
    <location>
        <begin position="51"/>
        <end position="70"/>
    </location>
</feature>
<dbReference type="Pfam" id="PF03772">
    <property type="entry name" value="Competence"/>
    <property type="match status" value="1"/>
</dbReference>
<sequence length="583" mass="66901">MIEDKPIVYYSIFMIFGCFESFLILNRSIAAAMILAVFFLFVMFCSQKCKFVLIGIVFFLAGCFNYYIYFNMNISKGTVLRVVNVQQYYITAIYDGRKITAETYDNTIKAGDKIFVQGEFKKEPEYEKGIIGRYKISKIVSRKQDYISSMYIFKEKLYAKLKQFIGDEYAGNVLGAAFGDTSHISSSSKNDMNQLGIVHIISVSGMHMALIYKIFEEIAGFKAAVAISIFYCILTGTTGATVRSLIMIFIYKLSKKVYKNYDAICSLAFSSIIIFFIYPYAVLDIGCILSFMAMLGIILYYETIRKKLVFMPSKLNEYISLSLSAQIFTLPVIIITFNFVSTDFLQGNIFLVPLYSGIVVLGNLAAIVMNIDLLFKAVCTFININMQLIDLIKDVLIKLSFGGVYLSYIDAMSIMVIYICSKLYKYINRKYLYLPVFMIIIYMYYFYSIPMDIAYIKIASKRGVILRQGFSSIAVVSNDIDKNKYDILKKKFNVKEVFSIAANQQLRIKVRNENILVGQKDKELALSIASYSHSVKINFVKNQSRPYNGYSYGIIYIPYRDSRNYYDELVDYKAINGKTYRFK</sequence>
<comment type="caution">
    <text evidence="8">The sequence shown here is derived from an EMBL/GenBank/DDBJ whole genome shotgun (WGS) entry which is preliminary data.</text>
</comment>
<dbReference type="RefSeq" id="WP_079422404.1">
    <property type="nucleotide sequence ID" value="NZ_MZGV01000007.1"/>
</dbReference>
<keyword evidence="4 6" id="KW-1133">Transmembrane helix</keyword>
<name>A0A1V4IUT2_9CLOT</name>
<dbReference type="AlphaFoldDB" id="A0A1V4IUT2"/>
<evidence type="ECO:0000256" key="6">
    <source>
        <dbReference type="SAM" id="Phobius"/>
    </source>
</evidence>
<dbReference type="STRING" id="1450648.CLORY_09760"/>
<feature type="transmembrane region" description="Helical" evidence="6">
    <location>
        <begin position="283"/>
        <end position="301"/>
    </location>
</feature>
<feature type="transmembrane region" description="Helical" evidence="6">
    <location>
        <begin position="321"/>
        <end position="340"/>
    </location>
</feature>
<keyword evidence="2" id="KW-1003">Cell membrane</keyword>
<dbReference type="PROSITE" id="PS51257">
    <property type="entry name" value="PROKAR_LIPOPROTEIN"/>
    <property type="match status" value="1"/>
</dbReference>
<feature type="transmembrane region" description="Helical" evidence="6">
    <location>
        <begin position="395"/>
        <end position="419"/>
    </location>
</feature>
<evidence type="ECO:0000259" key="7">
    <source>
        <dbReference type="Pfam" id="PF03772"/>
    </source>
</evidence>
<feature type="transmembrane region" description="Helical" evidence="6">
    <location>
        <begin position="221"/>
        <end position="246"/>
    </location>
</feature>
<feature type="transmembrane region" description="Helical" evidence="6">
    <location>
        <begin position="431"/>
        <end position="447"/>
    </location>
</feature>
<protein>
    <submittedName>
        <fullName evidence="8">ComEC family competence protein</fullName>
    </submittedName>
</protein>
<dbReference type="PANTHER" id="PTHR30619:SF7">
    <property type="entry name" value="BETA-LACTAMASE DOMAIN PROTEIN"/>
    <property type="match status" value="1"/>
</dbReference>
<accession>A0A1V4IUT2</accession>
<feature type="transmembrane region" description="Helical" evidence="6">
    <location>
        <begin position="6"/>
        <end position="24"/>
    </location>
</feature>
<reference evidence="8 9" key="1">
    <citation type="submission" date="2017-03" db="EMBL/GenBank/DDBJ databases">
        <title>Genome sequence of Clostridium oryzae DSM 28571.</title>
        <authorList>
            <person name="Poehlein A."/>
            <person name="Daniel R."/>
        </authorList>
    </citation>
    <scope>NUCLEOTIDE SEQUENCE [LARGE SCALE GENOMIC DNA]</scope>
    <source>
        <strain evidence="8 9">DSM 28571</strain>
    </source>
</reference>
<gene>
    <name evidence="8" type="ORF">CLORY_09760</name>
</gene>
<keyword evidence="3 6" id="KW-0812">Transmembrane</keyword>
<feature type="transmembrane region" description="Helical" evidence="6">
    <location>
        <begin position="29"/>
        <end position="45"/>
    </location>
</feature>
<proteinExistence type="predicted"/>
<keyword evidence="5 6" id="KW-0472">Membrane</keyword>